<evidence type="ECO:0000313" key="3">
    <source>
        <dbReference type="WBParaSite" id="HPLM_0001441601-mRNA-1"/>
    </source>
</evidence>
<organism evidence="3">
    <name type="scientific">Haemonchus placei</name>
    <name type="common">Barber's pole worm</name>
    <dbReference type="NCBI Taxonomy" id="6290"/>
    <lineage>
        <taxon>Eukaryota</taxon>
        <taxon>Metazoa</taxon>
        <taxon>Ecdysozoa</taxon>
        <taxon>Nematoda</taxon>
        <taxon>Chromadorea</taxon>
        <taxon>Rhabditida</taxon>
        <taxon>Rhabditina</taxon>
        <taxon>Rhabditomorpha</taxon>
        <taxon>Strongyloidea</taxon>
        <taxon>Trichostrongylidae</taxon>
        <taxon>Haemonchus</taxon>
    </lineage>
</organism>
<dbReference type="AlphaFoldDB" id="A0A0N4WSB2"/>
<evidence type="ECO:0000313" key="2">
    <source>
        <dbReference type="Proteomes" id="UP000268014"/>
    </source>
</evidence>
<dbReference type="OrthoDB" id="5985519at2759"/>
<sequence length="94" mass="10553">MATADLHPLERWNPGSPLHEFNASLLEDTNQIYFAGPFLPPINLFFVHISGEDKRGYKFQRIAPTAIGTVTASRLRVYMNTTISVVEATVTEIF</sequence>
<reference evidence="3" key="1">
    <citation type="submission" date="2017-02" db="UniProtKB">
        <authorList>
            <consortium name="WormBaseParasite"/>
        </authorList>
    </citation>
    <scope>IDENTIFICATION</scope>
</reference>
<protein>
    <submittedName>
        <fullName evidence="3">MSP domain-containing protein</fullName>
    </submittedName>
</protein>
<evidence type="ECO:0000313" key="1">
    <source>
        <dbReference type="EMBL" id="VDO52698.1"/>
    </source>
</evidence>
<accession>A0A0N4WSB2</accession>
<dbReference type="Proteomes" id="UP000268014">
    <property type="component" value="Unassembled WGS sequence"/>
</dbReference>
<reference evidence="1 2" key="2">
    <citation type="submission" date="2018-11" db="EMBL/GenBank/DDBJ databases">
        <authorList>
            <consortium name="Pathogen Informatics"/>
        </authorList>
    </citation>
    <scope>NUCLEOTIDE SEQUENCE [LARGE SCALE GENOMIC DNA]</scope>
    <source>
        <strain evidence="1 2">MHpl1</strain>
    </source>
</reference>
<proteinExistence type="predicted"/>
<dbReference type="STRING" id="6290.A0A0N4WSB2"/>
<name>A0A0N4WSB2_HAEPC</name>
<gene>
    <name evidence="1" type="ORF">HPLM_LOCUS14408</name>
</gene>
<dbReference type="WBParaSite" id="HPLM_0001441601-mRNA-1">
    <property type="protein sequence ID" value="HPLM_0001441601-mRNA-1"/>
    <property type="gene ID" value="HPLM_0001441601"/>
</dbReference>
<keyword evidence="2" id="KW-1185">Reference proteome</keyword>
<dbReference type="EMBL" id="UZAF01018556">
    <property type="protein sequence ID" value="VDO52698.1"/>
    <property type="molecule type" value="Genomic_DNA"/>
</dbReference>